<organism evidence="2 3">
    <name type="scientific">Oesophagostomum dentatum</name>
    <name type="common">Nodular worm</name>
    <dbReference type="NCBI Taxonomy" id="61180"/>
    <lineage>
        <taxon>Eukaryota</taxon>
        <taxon>Metazoa</taxon>
        <taxon>Ecdysozoa</taxon>
        <taxon>Nematoda</taxon>
        <taxon>Chromadorea</taxon>
        <taxon>Rhabditida</taxon>
        <taxon>Rhabditina</taxon>
        <taxon>Rhabditomorpha</taxon>
        <taxon>Strongyloidea</taxon>
        <taxon>Strongylidae</taxon>
        <taxon>Oesophagostomum</taxon>
    </lineage>
</organism>
<dbReference type="GO" id="GO:0042048">
    <property type="term" value="P:olfactory behavior"/>
    <property type="evidence" value="ECO:0007669"/>
    <property type="project" value="TreeGrafter"/>
</dbReference>
<evidence type="ECO:0008006" key="4">
    <source>
        <dbReference type="Google" id="ProtNLM"/>
    </source>
</evidence>
<dbReference type="Pfam" id="PF06579">
    <property type="entry name" value="Ly-6_related"/>
    <property type="match status" value="2"/>
</dbReference>
<dbReference type="InterPro" id="IPR010558">
    <property type="entry name" value="Ly-6-related"/>
</dbReference>
<proteinExistence type="predicted"/>
<sequence>MWPLCISFLLANVDAGMYRQNRCYSCMSPMYEEFFKNGLDRYFTPPKNFSYQCDEPINPESMHMVSDHMHFIDIDPIDRSHFKGMYRQNRCYSCMSPMYEEFFKNGLDRYFTPPKNFSYQCDEPMNPESMHMVSCRTICLTVQQDLYIMGKEMSAADLFRHDRADSQRVRVCSCLGDRCNGSLSSCRAPDVVVLITVILACLILR</sequence>
<dbReference type="GO" id="GO:1990834">
    <property type="term" value="P:response to odorant"/>
    <property type="evidence" value="ECO:0007669"/>
    <property type="project" value="TreeGrafter"/>
</dbReference>
<dbReference type="Proteomes" id="UP000053660">
    <property type="component" value="Unassembled WGS sequence"/>
</dbReference>
<protein>
    <recommendedName>
        <fullName evidence="4">Post-SET domain-containing protein</fullName>
    </recommendedName>
</protein>
<dbReference type="PANTHER" id="PTHR34722">
    <property type="entry name" value="HOMOLOG OF ODR-2 (TWO)-RELATED"/>
    <property type="match status" value="1"/>
</dbReference>
<keyword evidence="3" id="KW-1185">Reference proteome</keyword>
<dbReference type="GO" id="GO:0030424">
    <property type="term" value="C:axon"/>
    <property type="evidence" value="ECO:0007669"/>
    <property type="project" value="TreeGrafter"/>
</dbReference>
<dbReference type="OrthoDB" id="5806302at2759"/>
<evidence type="ECO:0000313" key="3">
    <source>
        <dbReference type="Proteomes" id="UP000053660"/>
    </source>
</evidence>
<dbReference type="EMBL" id="KN554977">
    <property type="protein sequence ID" value="KHJ88928.1"/>
    <property type="molecule type" value="Genomic_DNA"/>
</dbReference>
<reference evidence="2 3" key="1">
    <citation type="submission" date="2014-03" db="EMBL/GenBank/DDBJ databases">
        <title>Draft genome of the hookworm Oesophagostomum dentatum.</title>
        <authorList>
            <person name="Mitreva M."/>
        </authorList>
    </citation>
    <scope>NUCLEOTIDE SEQUENCE [LARGE SCALE GENOMIC DNA]</scope>
    <source>
        <strain evidence="2 3">OD-Hann</strain>
    </source>
</reference>
<name>A0A0B1SUD0_OESDE</name>
<dbReference type="AlphaFoldDB" id="A0A0B1SUD0"/>
<dbReference type="PANTHER" id="PTHR34722:SF8">
    <property type="entry name" value="HOMOLOG OF ODR-2 (TWO)"/>
    <property type="match status" value="1"/>
</dbReference>
<evidence type="ECO:0000256" key="1">
    <source>
        <dbReference type="SAM" id="SignalP"/>
    </source>
</evidence>
<feature type="chain" id="PRO_5013266311" description="Post-SET domain-containing protein" evidence="1">
    <location>
        <begin position="16"/>
        <end position="205"/>
    </location>
</feature>
<evidence type="ECO:0000313" key="2">
    <source>
        <dbReference type="EMBL" id="KHJ88928.1"/>
    </source>
</evidence>
<keyword evidence="1" id="KW-0732">Signal</keyword>
<dbReference type="GO" id="GO:0043025">
    <property type="term" value="C:neuronal cell body"/>
    <property type="evidence" value="ECO:0007669"/>
    <property type="project" value="TreeGrafter"/>
</dbReference>
<feature type="signal peptide" evidence="1">
    <location>
        <begin position="1"/>
        <end position="15"/>
    </location>
</feature>
<accession>A0A0B1SUD0</accession>
<gene>
    <name evidence="2" type="ORF">OESDEN_11267</name>
</gene>